<organism evidence="1 2">
    <name type="scientific">Planomonospora venezuelensis</name>
    <dbReference type="NCBI Taxonomy" id="1999"/>
    <lineage>
        <taxon>Bacteria</taxon>
        <taxon>Bacillati</taxon>
        <taxon>Actinomycetota</taxon>
        <taxon>Actinomycetes</taxon>
        <taxon>Streptosporangiales</taxon>
        <taxon>Streptosporangiaceae</taxon>
        <taxon>Planomonospora</taxon>
    </lineage>
</organism>
<dbReference type="SUPFAM" id="SSF55874">
    <property type="entry name" value="ATPase domain of HSP90 chaperone/DNA topoisomerase II/histidine kinase"/>
    <property type="match status" value="1"/>
</dbReference>
<dbReference type="CDD" id="cd16936">
    <property type="entry name" value="HATPase_RsbW-like"/>
    <property type="match status" value="1"/>
</dbReference>
<dbReference type="Proteomes" id="UP000562352">
    <property type="component" value="Unassembled WGS sequence"/>
</dbReference>
<dbReference type="PANTHER" id="PTHR35526">
    <property type="entry name" value="ANTI-SIGMA-F FACTOR RSBW-RELATED"/>
    <property type="match status" value="1"/>
</dbReference>
<name>A0A841D8T1_PLAVE</name>
<dbReference type="EMBL" id="JACHJJ010000019">
    <property type="protein sequence ID" value="MBB5965899.1"/>
    <property type="molecule type" value="Genomic_DNA"/>
</dbReference>
<evidence type="ECO:0008006" key="3">
    <source>
        <dbReference type="Google" id="ProtNLM"/>
    </source>
</evidence>
<evidence type="ECO:0000313" key="2">
    <source>
        <dbReference type="Proteomes" id="UP000562352"/>
    </source>
</evidence>
<dbReference type="GO" id="GO:0004674">
    <property type="term" value="F:protein serine/threonine kinase activity"/>
    <property type="evidence" value="ECO:0007669"/>
    <property type="project" value="UniProtKB-KW"/>
</dbReference>
<accession>A0A841D8T1</accession>
<comment type="caution">
    <text evidence="1">The sequence shown here is derived from an EMBL/GenBank/DDBJ whole genome shotgun (WGS) entry which is preliminary data.</text>
</comment>
<dbReference type="InterPro" id="IPR036890">
    <property type="entry name" value="HATPase_C_sf"/>
</dbReference>
<dbReference type="AlphaFoldDB" id="A0A841D8T1"/>
<proteinExistence type="predicted"/>
<keyword evidence="2" id="KW-1185">Reference proteome</keyword>
<dbReference type="Gene3D" id="3.30.565.10">
    <property type="entry name" value="Histidine kinase-like ATPase, C-terminal domain"/>
    <property type="match status" value="1"/>
</dbReference>
<evidence type="ECO:0000313" key="1">
    <source>
        <dbReference type="EMBL" id="MBB5965899.1"/>
    </source>
</evidence>
<reference evidence="1 2" key="1">
    <citation type="submission" date="2020-08" db="EMBL/GenBank/DDBJ databases">
        <title>Genomic Encyclopedia of Type Strains, Phase III (KMG-III): the genomes of soil and plant-associated and newly described type strains.</title>
        <authorList>
            <person name="Whitman W."/>
        </authorList>
    </citation>
    <scope>NUCLEOTIDE SEQUENCE [LARGE SCALE GENOMIC DNA]</scope>
    <source>
        <strain evidence="1 2">CECT 3303</strain>
    </source>
</reference>
<dbReference type="PANTHER" id="PTHR35526:SF3">
    <property type="entry name" value="ANTI-SIGMA-F FACTOR RSBW"/>
    <property type="match status" value="1"/>
</dbReference>
<sequence>MTNAVRHGGQSVCDDRVIMKMAVCDDLLRLEVIDAGMTDSYPAIGGVSAASAEGGRGLFIVSHLTGGAWGFRDLGVGRLVWCEFPADPEASSAAFVPLARTG</sequence>
<dbReference type="InterPro" id="IPR050267">
    <property type="entry name" value="Anti-sigma-factor_SerPK"/>
</dbReference>
<protein>
    <recommendedName>
        <fullName evidence="3">Histidine kinase/HSP90-like ATPase domain-containing protein</fullName>
    </recommendedName>
</protein>
<gene>
    <name evidence="1" type="ORF">FHS22_005189</name>
</gene>